<sequence length="54" mass="6023">FSIIGHIAYSFLAIPSTSVSVEHLFDKSRHLCTDLYSSMKAETATKVMCSKAWL</sequence>
<dbReference type="HOGENOM" id="CLU_009123_17_1_1"/>
<dbReference type="Proteomes" id="UP000053593">
    <property type="component" value="Unassembled WGS sequence"/>
</dbReference>
<dbReference type="OrthoDB" id="3264316at2759"/>
<name>A0A0D0CZY1_9AGAR</name>
<evidence type="ECO:0000259" key="1">
    <source>
        <dbReference type="Pfam" id="PF05699"/>
    </source>
</evidence>
<organism evidence="2 3">
    <name type="scientific">Collybiopsis luxurians FD-317 M1</name>
    <dbReference type="NCBI Taxonomy" id="944289"/>
    <lineage>
        <taxon>Eukaryota</taxon>
        <taxon>Fungi</taxon>
        <taxon>Dikarya</taxon>
        <taxon>Basidiomycota</taxon>
        <taxon>Agaricomycotina</taxon>
        <taxon>Agaricomycetes</taxon>
        <taxon>Agaricomycetidae</taxon>
        <taxon>Agaricales</taxon>
        <taxon>Marasmiineae</taxon>
        <taxon>Omphalotaceae</taxon>
        <taxon>Collybiopsis</taxon>
        <taxon>Collybiopsis luxurians</taxon>
    </lineage>
</organism>
<dbReference type="EMBL" id="KN834768">
    <property type="protein sequence ID" value="KIK62213.1"/>
    <property type="molecule type" value="Genomic_DNA"/>
</dbReference>
<evidence type="ECO:0000313" key="2">
    <source>
        <dbReference type="EMBL" id="KIK62213.1"/>
    </source>
</evidence>
<dbReference type="Pfam" id="PF05699">
    <property type="entry name" value="Dimer_Tnp_hAT"/>
    <property type="match status" value="1"/>
</dbReference>
<dbReference type="SUPFAM" id="SSF53098">
    <property type="entry name" value="Ribonuclease H-like"/>
    <property type="match status" value="1"/>
</dbReference>
<feature type="non-terminal residue" evidence="2">
    <location>
        <position position="1"/>
    </location>
</feature>
<proteinExistence type="predicted"/>
<feature type="domain" description="HAT C-terminal dimerisation" evidence="1">
    <location>
        <begin position="6"/>
        <end position="54"/>
    </location>
</feature>
<reference evidence="2 3" key="1">
    <citation type="submission" date="2014-04" db="EMBL/GenBank/DDBJ databases">
        <title>Evolutionary Origins and Diversification of the Mycorrhizal Mutualists.</title>
        <authorList>
            <consortium name="DOE Joint Genome Institute"/>
            <consortium name="Mycorrhizal Genomics Consortium"/>
            <person name="Kohler A."/>
            <person name="Kuo A."/>
            <person name="Nagy L.G."/>
            <person name="Floudas D."/>
            <person name="Copeland A."/>
            <person name="Barry K.W."/>
            <person name="Cichocki N."/>
            <person name="Veneault-Fourrey C."/>
            <person name="LaButti K."/>
            <person name="Lindquist E.A."/>
            <person name="Lipzen A."/>
            <person name="Lundell T."/>
            <person name="Morin E."/>
            <person name="Murat C."/>
            <person name="Riley R."/>
            <person name="Ohm R."/>
            <person name="Sun H."/>
            <person name="Tunlid A."/>
            <person name="Henrissat B."/>
            <person name="Grigoriev I.V."/>
            <person name="Hibbett D.S."/>
            <person name="Martin F."/>
        </authorList>
    </citation>
    <scope>NUCLEOTIDE SEQUENCE [LARGE SCALE GENOMIC DNA]</scope>
    <source>
        <strain evidence="2 3">FD-317 M1</strain>
    </source>
</reference>
<evidence type="ECO:0000313" key="3">
    <source>
        <dbReference type="Proteomes" id="UP000053593"/>
    </source>
</evidence>
<dbReference type="InterPro" id="IPR008906">
    <property type="entry name" value="HATC_C_dom"/>
</dbReference>
<protein>
    <recommendedName>
        <fullName evidence="1">HAT C-terminal dimerisation domain-containing protein</fullName>
    </recommendedName>
</protein>
<dbReference type="AlphaFoldDB" id="A0A0D0CZY1"/>
<dbReference type="InterPro" id="IPR012337">
    <property type="entry name" value="RNaseH-like_sf"/>
</dbReference>
<feature type="non-terminal residue" evidence="2">
    <location>
        <position position="54"/>
    </location>
</feature>
<dbReference type="GO" id="GO:0046983">
    <property type="term" value="F:protein dimerization activity"/>
    <property type="evidence" value="ECO:0007669"/>
    <property type="project" value="InterPro"/>
</dbReference>
<keyword evidence="3" id="KW-1185">Reference proteome</keyword>
<accession>A0A0D0CZY1</accession>
<gene>
    <name evidence="2" type="ORF">GYMLUDRAFT_123891</name>
</gene>